<evidence type="ECO:0000313" key="2">
    <source>
        <dbReference type="EMBL" id="WZO32559.1"/>
    </source>
</evidence>
<reference evidence="2" key="1">
    <citation type="submission" date="2024-04" db="EMBL/GenBank/DDBJ databases">
        <authorList>
            <person name="Roder T."/>
            <person name="Oberhansli S."/>
            <person name="Kreuzer M."/>
        </authorList>
    </citation>
    <scope>NUCLEOTIDE SEQUENCE</scope>
    <source>
        <strain evidence="2">LWS13-1.2</strain>
    </source>
</reference>
<evidence type="ECO:0000256" key="1">
    <source>
        <dbReference type="SAM" id="MobiDB-lite"/>
    </source>
</evidence>
<protein>
    <submittedName>
        <fullName evidence="2">SEC-C domain-containing protein</fullName>
    </submittedName>
</protein>
<gene>
    <name evidence="2" type="ORF">MRBLWS13_000153</name>
</gene>
<dbReference type="RefSeq" id="WP_349427189.1">
    <property type="nucleotide sequence ID" value="NZ_CP151632.1"/>
</dbReference>
<name>A0AAU6S6N9_9MICO</name>
<sequence length="347" mass="38167">MTMSPTQSRSEPDQPAPAEAGAAFGNSPPVQVREPVMTGPRGLEILGSDRGKQLVMGRCPLCGEYRQFVLGHVAPKWAALWSTAEGPLVGRYASLGVRTKVQDYTKHYTFCRDCDQLLGDAERYLAALVKGTARDLASVGVRLFPRPGGEAVIAGLNVTLMFRALCGIALKVHLSKAQMYARHTLQPTEVAKVVAALRTDVFPLDTFSAVGYKLVNRLLRGANPRASLILEIRHSLGGSEVHIHMAGWRFVLFCGATAVWMPDQGLYERQFIGQTTYWTTNVLEWVDEPGSSRPGSPLTVSERRIRATDLCPCGLGLEFASCCSGRWLPADDKWMQRPYRSVTWDAD</sequence>
<dbReference type="Pfam" id="PF02810">
    <property type="entry name" value="SEC-C"/>
    <property type="match status" value="1"/>
</dbReference>
<dbReference type="EMBL" id="CP151632">
    <property type="protein sequence ID" value="WZO32559.1"/>
    <property type="molecule type" value="Genomic_DNA"/>
</dbReference>
<proteinExistence type="predicted"/>
<dbReference type="AlphaFoldDB" id="A0AAU6S6N9"/>
<feature type="region of interest" description="Disordered" evidence="1">
    <location>
        <begin position="1"/>
        <end position="32"/>
    </location>
</feature>
<dbReference type="InterPro" id="IPR004027">
    <property type="entry name" value="SEC_C_motif"/>
</dbReference>
<organism evidence="2">
    <name type="scientific">Microbacterium sp. LWS13-1.2</name>
    <dbReference type="NCBI Taxonomy" id="3135264"/>
    <lineage>
        <taxon>Bacteria</taxon>
        <taxon>Bacillati</taxon>
        <taxon>Actinomycetota</taxon>
        <taxon>Actinomycetes</taxon>
        <taxon>Micrococcales</taxon>
        <taxon>Microbacteriaceae</taxon>
        <taxon>Microbacterium</taxon>
    </lineage>
</organism>
<accession>A0AAU6S6N9</accession>